<feature type="compositionally biased region" description="Low complexity" evidence="2">
    <location>
        <begin position="110"/>
        <end position="129"/>
    </location>
</feature>
<evidence type="ECO:0000313" key="4">
    <source>
        <dbReference type="EMBL" id="GFS36272.1"/>
    </source>
</evidence>
<feature type="compositionally biased region" description="Polar residues" evidence="2">
    <location>
        <begin position="142"/>
        <end position="155"/>
    </location>
</feature>
<dbReference type="AlphaFoldDB" id="A0A7J0DKV6"/>
<keyword evidence="5" id="KW-1185">Reference proteome</keyword>
<protein>
    <submittedName>
        <fullName evidence="4">NAD(P)-binding Rossmann-fold superfamily protein</fullName>
    </submittedName>
</protein>
<dbReference type="OrthoDB" id="1648721at2759"/>
<evidence type="ECO:0000313" key="5">
    <source>
        <dbReference type="Proteomes" id="UP000585474"/>
    </source>
</evidence>
<reference evidence="5" key="1">
    <citation type="submission" date="2019-07" db="EMBL/GenBank/DDBJ databases">
        <title>De Novo Assembly of kiwifruit Actinidia rufa.</title>
        <authorList>
            <person name="Sugita-Konishi S."/>
            <person name="Sato K."/>
            <person name="Mori E."/>
            <person name="Abe Y."/>
            <person name="Kisaki G."/>
            <person name="Hamano K."/>
            <person name="Suezawa K."/>
            <person name="Otani M."/>
            <person name="Fukuda T."/>
            <person name="Manabe T."/>
            <person name="Gomi K."/>
            <person name="Tabuchi M."/>
            <person name="Akimitsu K."/>
            <person name="Kataoka I."/>
        </authorList>
    </citation>
    <scope>NUCLEOTIDE SEQUENCE [LARGE SCALE GENOMIC DNA]</scope>
    <source>
        <strain evidence="5">cv. Fuchu</strain>
    </source>
</reference>
<dbReference type="PROSITE" id="PS50158">
    <property type="entry name" value="ZF_CCHC"/>
    <property type="match status" value="1"/>
</dbReference>
<keyword evidence="1" id="KW-0862">Zinc</keyword>
<dbReference type="Proteomes" id="UP000585474">
    <property type="component" value="Unassembled WGS sequence"/>
</dbReference>
<sequence>MLVGARTVSGEARRRQASDDEVHSLRSRPHRSSQIGEATGQHTNNNRGPIPKTTSVLGVPLSLVELQSCPASIWYQSKLVEQMDSCNLRINVLDGQTIQPNAGQTTSGLGENSANNNTGGNGENQGEQAADQHPDPTRRQQFRATQGQGAPQSSVFDWTNDLLQRGQYETNDTARDITKKIKMEVLDFEGQVNPTVFADWLASIEEYFDWYDMANDGRVRFAKMKLLGLEKIWWMGVEGDIRRLGQPPISNWQEMKAKLREKNLMSLKLGVKVVEDPSQTLARFKTALRPDIKRELLRQPLYNLEHAFQPSADPKGKNHLVNKGEGKVSKCFRCGEAGHMAYHCPKRNLHIGVEHEDESDQQNHEDDVESFDVEALNTDDLEDDEIDFSLIAVVRHMLAAPKVGKEDWKLERLRLPVQPHPQPYKGAWIDNTYIPVLPMAEFSYNSSVNRSTGRSPFEIAIGLLPRKPIDLVPLPIEARPSDEAEAFSKHICDIHDDVRRKIVISNESYKRHADLRRRFAEFVEGDMVMIRVKPERYPKGVYKKLHSRNVGPFKVVKKISSNAYLLDLPEDMGISNVFNIEDLNRYTGHIGNHVVTDLYASLPPSKHLKEAIEDLVDHQIVSTRHGGYQKFHAFNSPGWSSFKPGKVDGKWQQPIKMYKRRRMDGSNAQALHYNAVLHQGVKQSAWVEICLIRWGWVGCYLKQFMEWTRLNTTCSKDSPQNSCFGDHRRPTNIEKFSVLCYGIRTWRVTRFFNPGVNGLVGDALILKARSRAMNAEKL</sequence>
<dbReference type="InterPro" id="IPR036875">
    <property type="entry name" value="Znf_CCHC_sf"/>
</dbReference>
<organism evidence="4 5">
    <name type="scientific">Actinidia rufa</name>
    <dbReference type="NCBI Taxonomy" id="165716"/>
    <lineage>
        <taxon>Eukaryota</taxon>
        <taxon>Viridiplantae</taxon>
        <taxon>Streptophyta</taxon>
        <taxon>Embryophyta</taxon>
        <taxon>Tracheophyta</taxon>
        <taxon>Spermatophyta</taxon>
        <taxon>Magnoliopsida</taxon>
        <taxon>eudicotyledons</taxon>
        <taxon>Gunneridae</taxon>
        <taxon>Pentapetalae</taxon>
        <taxon>asterids</taxon>
        <taxon>Ericales</taxon>
        <taxon>Actinidiaceae</taxon>
        <taxon>Actinidia</taxon>
    </lineage>
</organism>
<feature type="region of interest" description="Disordered" evidence="2">
    <location>
        <begin position="99"/>
        <end position="155"/>
    </location>
</feature>
<keyword evidence="1" id="KW-0479">Metal-binding</keyword>
<dbReference type="InterPro" id="IPR056924">
    <property type="entry name" value="SH3_Tf2-1"/>
</dbReference>
<dbReference type="GO" id="GO:0003676">
    <property type="term" value="F:nucleic acid binding"/>
    <property type="evidence" value="ECO:0007669"/>
    <property type="project" value="InterPro"/>
</dbReference>
<dbReference type="Pfam" id="PF24626">
    <property type="entry name" value="SH3_Tf2-1"/>
    <property type="match status" value="1"/>
</dbReference>
<evidence type="ECO:0000256" key="2">
    <source>
        <dbReference type="SAM" id="MobiDB-lite"/>
    </source>
</evidence>
<dbReference type="InterPro" id="IPR001878">
    <property type="entry name" value="Znf_CCHC"/>
</dbReference>
<dbReference type="GO" id="GO:0008270">
    <property type="term" value="F:zinc ion binding"/>
    <property type="evidence" value="ECO:0007669"/>
    <property type="project" value="UniProtKB-KW"/>
</dbReference>
<dbReference type="SMART" id="SM00343">
    <property type="entry name" value="ZnF_C2HC"/>
    <property type="match status" value="1"/>
</dbReference>
<gene>
    <name evidence="4" type="ORF">Acr_00g0045030</name>
</gene>
<dbReference type="Pfam" id="PF00098">
    <property type="entry name" value="zf-CCHC"/>
    <property type="match status" value="1"/>
</dbReference>
<keyword evidence="1" id="KW-0863">Zinc-finger</keyword>
<evidence type="ECO:0000256" key="1">
    <source>
        <dbReference type="PROSITE-ProRule" id="PRU00047"/>
    </source>
</evidence>
<comment type="caution">
    <text evidence="4">The sequence shown here is derived from an EMBL/GenBank/DDBJ whole genome shotgun (WGS) entry which is preliminary data.</text>
</comment>
<evidence type="ECO:0000259" key="3">
    <source>
        <dbReference type="PROSITE" id="PS50158"/>
    </source>
</evidence>
<feature type="compositionally biased region" description="Basic and acidic residues" evidence="2">
    <location>
        <begin position="11"/>
        <end position="24"/>
    </location>
</feature>
<feature type="region of interest" description="Disordered" evidence="2">
    <location>
        <begin position="1"/>
        <end position="53"/>
    </location>
</feature>
<dbReference type="Gene3D" id="4.10.60.10">
    <property type="entry name" value="Zinc finger, CCHC-type"/>
    <property type="match status" value="1"/>
</dbReference>
<dbReference type="PANTHER" id="PTHR35046">
    <property type="entry name" value="ZINC KNUCKLE (CCHC-TYPE) FAMILY PROTEIN"/>
    <property type="match status" value="1"/>
</dbReference>
<feature type="domain" description="CCHC-type" evidence="3">
    <location>
        <begin position="330"/>
        <end position="346"/>
    </location>
</feature>
<name>A0A7J0DKV6_9ERIC</name>
<feature type="compositionally biased region" description="Polar residues" evidence="2">
    <location>
        <begin position="32"/>
        <end position="53"/>
    </location>
</feature>
<dbReference type="EMBL" id="BJWL01000247">
    <property type="protein sequence ID" value="GFS36272.1"/>
    <property type="molecule type" value="Genomic_DNA"/>
</dbReference>
<dbReference type="SUPFAM" id="SSF57756">
    <property type="entry name" value="Retrovirus zinc finger-like domains"/>
    <property type="match status" value="1"/>
</dbReference>
<dbReference type="PANTHER" id="PTHR35046:SF26">
    <property type="entry name" value="RNA-DIRECTED DNA POLYMERASE"/>
    <property type="match status" value="1"/>
</dbReference>
<accession>A0A7J0DKV6</accession>
<feature type="compositionally biased region" description="Polar residues" evidence="2">
    <location>
        <begin position="99"/>
        <end position="109"/>
    </location>
</feature>
<proteinExistence type="predicted"/>